<keyword evidence="1" id="KW-0460">Magnesium</keyword>
<evidence type="ECO:0000313" key="3">
    <source>
        <dbReference type="Proteomes" id="UP000321026"/>
    </source>
</evidence>
<dbReference type="PANTHER" id="PTHR16222:SF17">
    <property type="entry name" value="SELENOPROTEIN J"/>
    <property type="match status" value="1"/>
</dbReference>
<feature type="binding site" evidence="1">
    <location>
        <position position="279"/>
    </location>
    <ligand>
        <name>Mg(2+)</name>
        <dbReference type="ChEBI" id="CHEBI:18420"/>
        <label>1</label>
    </ligand>
</feature>
<accession>A0A5C7J959</accession>
<organism evidence="2 3">
    <name type="scientific">Candidatus Dojkabacteria bacterium</name>
    <dbReference type="NCBI Taxonomy" id="2099670"/>
    <lineage>
        <taxon>Bacteria</taxon>
        <taxon>Candidatus Dojkabacteria</taxon>
    </lineage>
</organism>
<dbReference type="SUPFAM" id="SSF101478">
    <property type="entry name" value="ADP-ribosylglycohydrolase"/>
    <property type="match status" value="1"/>
</dbReference>
<dbReference type="GO" id="GO:0016787">
    <property type="term" value="F:hydrolase activity"/>
    <property type="evidence" value="ECO:0007669"/>
    <property type="project" value="UniProtKB-KW"/>
</dbReference>
<dbReference type="GO" id="GO:0046872">
    <property type="term" value="F:metal ion binding"/>
    <property type="evidence" value="ECO:0007669"/>
    <property type="project" value="UniProtKB-KW"/>
</dbReference>
<proteinExistence type="predicted"/>
<gene>
    <name evidence="2" type="ORF">E6Q11_01605</name>
</gene>
<dbReference type="Gene3D" id="1.10.4080.10">
    <property type="entry name" value="ADP-ribosylation/Crystallin J1"/>
    <property type="match status" value="1"/>
</dbReference>
<dbReference type="InterPro" id="IPR005502">
    <property type="entry name" value="Ribosyl_crysJ1"/>
</dbReference>
<dbReference type="AlphaFoldDB" id="A0A5C7J959"/>
<name>A0A5C7J959_9BACT</name>
<comment type="caution">
    <text evidence="2">The sequence shown here is derived from an EMBL/GenBank/DDBJ whole genome shotgun (WGS) entry which is preliminary data.</text>
</comment>
<keyword evidence="2" id="KW-0378">Hydrolase</keyword>
<dbReference type="Pfam" id="PF03747">
    <property type="entry name" value="ADP_ribosyl_GH"/>
    <property type="match status" value="1"/>
</dbReference>
<dbReference type="InterPro" id="IPR036705">
    <property type="entry name" value="Ribosyl_crysJ1_sf"/>
</dbReference>
<evidence type="ECO:0000256" key="1">
    <source>
        <dbReference type="PIRSR" id="PIRSR605502-1"/>
    </source>
</evidence>
<reference evidence="2 3" key="1">
    <citation type="submission" date="2018-09" db="EMBL/GenBank/DDBJ databases">
        <title>Metagenome Assembled Genomes from an Advanced Water Purification Facility.</title>
        <authorList>
            <person name="Stamps B.W."/>
            <person name="Spear J.R."/>
        </authorList>
    </citation>
    <scope>NUCLEOTIDE SEQUENCE [LARGE SCALE GENOMIC DNA]</scope>
    <source>
        <strain evidence="2">Bin_63_2</strain>
    </source>
</reference>
<dbReference type="InterPro" id="IPR050792">
    <property type="entry name" value="ADP-ribosylglycohydrolase"/>
</dbReference>
<comment type="cofactor">
    <cofactor evidence="1">
        <name>Mg(2+)</name>
        <dbReference type="ChEBI" id="CHEBI:18420"/>
    </cofactor>
    <text evidence="1">Binds 2 magnesium ions per subunit.</text>
</comment>
<sequence length="335" mass="35670">MESAQDTHVLANPKLAAILGGLVADAASLGLHWLYDPNQIAEIEKESDIAFRQPNENDYANVSGFFAHGSKVAGDSSGYGEICLLMLKHLAKHGQFNHMAYQLEFRAFFGPGGEYTGYVDSPTRQTIRTLLPLDAKSFPATSGADDDQMPALATVPVLVATHQGTVDSLMKQVEEVVRITNHNDIAVSAAQCAAALLNGILMGKPLNQAATDALPLAEDNLRLLLEQALSLEALDSVAAANRFGSACHVTEGLPIVFHIAKHTHDYRTAINANIRAGGDSCGRSIILGALVAAHLAAQNRANTGIPLPWLARYRKLTMAADACQAIMDVPTPKAS</sequence>
<keyword evidence="1" id="KW-0479">Metal-binding</keyword>
<dbReference type="EMBL" id="SSDS01000026">
    <property type="protein sequence ID" value="TXG78140.1"/>
    <property type="molecule type" value="Genomic_DNA"/>
</dbReference>
<protein>
    <submittedName>
        <fullName evidence="2">ADP-ribosylglycohydrolase family protein</fullName>
    </submittedName>
</protein>
<evidence type="ECO:0000313" key="2">
    <source>
        <dbReference type="EMBL" id="TXG78140.1"/>
    </source>
</evidence>
<dbReference type="PANTHER" id="PTHR16222">
    <property type="entry name" value="ADP-RIBOSYLGLYCOHYDROLASE"/>
    <property type="match status" value="1"/>
</dbReference>
<dbReference type="Proteomes" id="UP000321026">
    <property type="component" value="Unassembled WGS sequence"/>
</dbReference>